<protein>
    <submittedName>
        <fullName evidence="1">Gyrase subunit A protein</fullName>
    </submittedName>
</protein>
<accession>A0A0G1T423</accession>
<dbReference type="AlphaFoldDB" id="A0A0G1T423"/>
<evidence type="ECO:0000313" key="1">
    <source>
        <dbReference type="EMBL" id="KKU40160.1"/>
    </source>
</evidence>
<dbReference type="EMBL" id="LCMQ01000013">
    <property type="protein sequence ID" value="KKU40160.1"/>
    <property type="molecule type" value="Genomic_DNA"/>
</dbReference>
<sequence length="124" mass="14644">MFYKVFQNAFQRKNLRLDAFNQSQHVQMKRLLQVGQLVKRIEDFLRGGVAFEFNHDSHSFPVRFVAEIFDSFNSFVFHQIGDMFDQGRFVDQKRNFGNDDLELLARFFLQDFNRAARGNRSPAG</sequence>
<reference evidence="1 2" key="1">
    <citation type="journal article" date="2015" name="Nature">
        <title>rRNA introns, odd ribosomes, and small enigmatic genomes across a large radiation of phyla.</title>
        <authorList>
            <person name="Brown C.T."/>
            <person name="Hug L.A."/>
            <person name="Thomas B.C."/>
            <person name="Sharon I."/>
            <person name="Castelle C.J."/>
            <person name="Singh A."/>
            <person name="Wilkins M.J."/>
            <person name="Williams K.H."/>
            <person name="Banfield J.F."/>
        </authorList>
    </citation>
    <scope>NUCLEOTIDE SEQUENCE [LARGE SCALE GENOMIC DNA]</scope>
</reference>
<evidence type="ECO:0000313" key="2">
    <source>
        <dbReference type="Proteomes" id="UP000034202"/>
    </source>
</evidence>
<proteinExistence type="predicted"/>
<organism evidence="1 2">
    <name type="scientific">Candidatus Azambacteria bacterium GW2011_GWE2_46_45</name>
    <dbReference type="NCBI Taxonomy" id="1618625"/>
    <lineage>
        <taxon>Bacteria</taxon>
        <taxon>Candidatus Azamiibacteriota</taxon>
    </lineage>
</organism>
<name>A0A0G1T423_9BACT</name>
<comment type="caution">
    <text evidence="1">The sequence shown here is derived from an EMBL/GenBank/DDBJ whole genome shotgun (WGS) entry which is preliminary data.</text>
</comment>
<gene>
    <name evidence="1" type="ORF">UX55_C0013G0015</name>
</gene>
<dbReference type="Proteomes" id="UP000034202">
    <property type="component" value="Unassembled WGS sequence"/>
</dbReference>